<dbReference type="AlphaFoldDB" id="A0A915ILU8"/>
<proteinExistence type="predicted"/>
<dbReference type="WBParaSite" id="nRc.2.0.1.t14844-RA">
    <property type="protein sequence ID" value="nRc.2.0.1.t14844-RA"/>
    <property type="gene ID" value="nRc.2.0.1.g14844"/>
</dbReference>
<protein>
    <submittedName>
        <fullName evidence="3">Ycf1</fullName>
    </submittedName>
</protein>
<feature type="region of interest" description="Disordered" evidence="1">
    <location>
        <begin position="51"/>
        <end position="82"/>
    </location>
</feature>
<sequence>MQKYPKKSEEKKSKRFRDWKRKIFSALHAESINIIFPIRIFDPNANEFSSNSINKKSEFSSKSEQNTEDYRLKQRRNTFSQE</sequence>
<dbReference type="Proteomes" id="UP000887565">
    <property type="component" value="Unplaced"/>
</dbReference>
<organism evidence="2 3">
    <name type="scientific">Romanomermis culicivorax</name>
    <name type="common">Nematode worm</name>
    <dbReference type="NCBI Taxonomy" id="13658"/>
    <lineage>
        <taxon>Eukaryota</taxon>
        <taxon>Metazoa</taxon>
        <taxon>Ecdysozoa</taxon>
        <taxon>Nematoda</taxon>
        <taxon>Enoplea</taxon>
        <taxon>Dorylaimia</taxon>
        <taxon>Mermithida</taxon>
        <taxon>Mermithoidea</taxon>
        <taxon>Mermithidae</taxon>
        <taxon>Romanomermis</taxon>
    </lineage>
</organism>
<evidence type="ECO:0000313" key="3">
    <source>
        <dbReference type="WBParaSite" id="nRc.2.0.1.t14844-RA"/>
    </source>
</evidence>
<evidence type="ECO:0000256" key="1">
    <source>
        <dbReference type="SAM" id="MobiDB-lite"/>
    </source>
</evidence>
<reference evidence="3" key="1">
    <citation type="submission" date="2022-11" db="UniProtKB">
        <authorList>
            <consortium name="WormBaseParasite"/>
        </authorList>
    </citation>
    <scope>IDENTIFICATION</scope>
</reference>
<name>A0A915ILU8_ROMCU</name>
<evidence type="ECO:0000313" key="2">
    <source>
        <dbReference type="Proteomes" id="UP000887565"/>
    </source>
</evidence>
<keyword evidence="2" id="KW-1185">Reference proteome</keyword>
<accession>A0A915ILU8</accession>